<sequence length="62" mass="7194">MDLVYQAAFLESFRSPDCQGREFSIESGEHLTDPLSIDVVYLTVNDDQAAFRLTLPEEIKWW</sequence>
<evidence type="ECO:0000313" key="1">
    <source>
        <dbReference type="EMBL" id="GAA1712713.1"/>
    </source>
</evidence>
<dbReference type="Proteomes" id="UP001500280">
    <property type="component" value="Unassembled WGS sequence"/>
</dbReference>
<protein>
    <submittedName>
        <fullName evidence="1">Uncharacterized protein</fullName>
    </submittedName>
</protein>
<evidence type="ECO:0000313" key="2">
    <source>
        <dbReference type="Proteomes" id="UP001500280"/>
    </source>
</evidence>
<name>A0ABN2IVM6_9ACTN</name>
<comment type="caution">
    <text evidence="1">The sequence shown here is derived from an EMBL/GenBank/DDBJ whole genome shotgun (WGS) entry which is preliminary data.</text>
</comment>
<accession>A0ABN2IVM6</accession>
<keyword evidence="2" id="KW-1185">Reference proteome</keyword>
<dbReference type="EMBL" id="BAAANF010000023">
    <property type="protein sequence ID" value="GAA1712713.1"/>
    <property type="molecule type" value="Genomic_DNA"/>
</dbReference>
<gene>
    <name evidence="1" type="ORF">GCM10009745_71180</name>
</gene>
<proteinExistence type="predicted"/>
<organism evidence="1 2">
    <name type="scientific">Kribbella yunnanensis</name>
    <dbReference type="NCBI Taxonomy" id="190194"/>
    <lineage>
        <taxon>Bacteria</taxon>
        <taxon>Bacillati</taxon>
        <taxon>Actinomycetota</taxon>
        <taxon>Actinomycetes</taxon>
        <taxon>Propionibacteriales</taxon>
        <taxon>Kribbellaceae</taxon>
        <taxon>Kribbella</taxon>
    </lineage>
</organism>
<reference evidence="1 2" key="1">
    <citation type="journal article" date="2019" name="Int. J. Syst. Evol. Microbiol.">
        <title>The Global Catalogue of Microorganisms (GCM) 10K type strain sequencing project: providing services to taxonomists for standard genome sequencing and annotation.</title>
        <authorList>
            <consortium name="The Broad Institute Genomics Platform"/>
            <consortium name="The Broad Institute Genome Sequencing Center for Infectious Disease"/>
            <person name="Wu L."/>
            <person name="Ma J."/>
        </authorList>
    </citation>
    <scope>NUCLEOTIDE SEQUENCE [LARGE SCALE GENOMIC DNA]</scope>
    <source>
        <strain evidence="1 2">JCM 14307</strain>
    </source>
</reference>